<name>A0A2S7U1T4_9BACT</name>
<dbReference type="Proteomes" id="UP000239907">
    <property type="component" value="Unassembled WGS sequence"/>
</dbReference>
<sequence length="235" mass="26185">MELLNKVVTDPKYYKRLLPIYGKKIQENRRASPLAPLRGLTGQLKKAKPEVQKLGAEVLGIAYGNFPAGYHAPGGSDMHGGADYFQRVLNSTLSDTPGGMDVLKTIPKRTSAWQKSRKNADLYSYDGKVKDNKKRHGKWTVIDYVQTTKEFKSDKKMNPGKPPFKEVVLQAGGKTSNPSLIWTGQNLIDLGRNQMLLMEGVSLSGKTYLFIEAGGFTTGKPNDWHPGWYVLKQVK</sequence>
<protein>
    <submittedName>
        <fullName evidence="1">Uncharacterized protein</fullName>
    </submittedName>
</protein>
<comment type="caution">
    <text evidence="1">The sequence shown here is derived from an EMBL/GenBank/DDBJ whole genome shotgun (WGS) entry which is preliminary data.</text>
</comment>
<gene>
    <name evidence="1" type="ORF">BSZ32_06205</name>
</gene>
<keyword evidence="2" id="KW-1185">Reference proteome</keyword>
<organism evidence="1 2">
    <name type="scientific">Rubritalea profundi</name>
    <dbReference type="NCBI Taxonomy" id="1658618"/>
    <lineage>
        <taxon>Bacteria</taxon>
        <taxon>Pseudomonadati</taxon>
        <taxon>Verrucomicrobiota</taxon>
        <taxon>Verrucomicrobiia</taxon>
        <taxon>Verrucomicrobiales</taxon>
        <taxon>Rubritaleaceae</taxon>
        <taxon>Rubritalea</taxon>
    </lineage>
</organism>
<reference evidence="1 2" key="1">
    <citation type="submission" date="2016-12" db="EMBL/GenBank/DDBJ databases">
        <title>Study of bacterial adaptation to deep sea.</title>
        <authorList>
            <person name="Song J."/>
            <person name="Yoshizawa S."/>
            <person name="Kogure K."/>
        </authorList>
    </citation>
    <scope>NUCLEOTIDE SEQUENCE [LARGE SCALE GENOMIC DNA]</scope>
    <source>
        <strain evidence="1 2">SAORIC-165</strain>
    </source>
</reference>
<proteinExistence type="predicted"/>
<dbReference type="EMBL" id="MQWA01000001">
    <property type="protein sequence ID" value="PQJ28133.1"/>
    <property type="molecule type" value="Genomic_DNA"/>
</dbReference>
<evidence type="ECO:0000313" key="1">
    <source>
        <dbReference type="EMBL" id="PQJ28133.1"/>
    </source>
</evidence>
<dbReference type="RefSeq" id="WP_129589621.1">
    <property type="nucleotide sequence ID" value="NZ_MQWA01000001.1"/>
</dbReference>
<accession>A0A2S7U1T4</accession>
<dbReference type="AlphaFoldDB" id="A0A2S7U1T4"/>
<evidence type="ECO:0000313" key="2">
    <source>
        <dbReference type="Proteomes" id="UP000239907"/>
    </source>
</evidence>